<keyword evidence="2" id="KW-1185">Reference proteome</keyword>
<sequence length="137" mass="15261">MAAPRDESFTPKERATQLLYDKHRVDYSRFYNEARLLPGGPVRASEKAMVLLRNAYKAEYHCLKFLIAPPRGHAGGMTLAKQAAIRLLYKAGYGVTLLARVGHVNQHAVRAVIVQAGIPLRGRGEHVRRRALSSTEV</sequence>
<organism evidence="1 2">
    <name type="scientific">Herbidospora galbida</name>
    <dbReference type="NCBI Taxonomy" id="2575442"/>
    <lineage>
        <taxon>Bacteria</taxon>
        <taxon>Bacillati</taxon>
        <taxon>Actinomycetota</taxon>
        <taxon>Actinomycetes</taxon>
        <taxon>Streptosporangiales</taxon>
        <taxon>Streptosporangiaceae</taxon>
        <taxon>Herbidospora</taxon>
    </lineage>
</organism>
<gene>
    <name evidence="1" type="ORF">FDA94_28640</name>
</gene>
<proteinExistence type="predicted"/>
<dbReference type="EMBL" id="SZQA01000033">
    <property type="protein sequence ID" value="TKK84600.1"/>
    <property type="molecule type" value="Genomic_DNA"/>
</dbReference>
<dbReference type="Proteomes" id="UP000308705">
    <property type="component" value="Unassembled WGS sequence"/>
</dbReference>
<name>A0A4U3M7T4_9ACTN</name>
<protein>
    <submittedName>
        <fullName evidence="1">Uncharacterized protein</fullName>
    </submittedName>
</protein>
<dbReference type="RefSeq" id="WP_137250184.1">
    <property type="nucleotide sequence ID" value="NZ_SZQA01000033.1"/>
</dbReference>
<reference evidence="1 2" key="1">
    <citation type="submission" date="2019-04" db="EMBL/GenBank/DDBJ databases">
        <title>Herbidospora sp. NEAU-GS14.nov., a novel actinomycete isolated from soil.</title>
        <authorList>
            <person name="Han L."/>
        </authorList>
    </citation>
    <scope>NUCLEOTIDE SEQUENCE [LARGE SCALE GENOMIC DNA]</scope>
    <source>
        <strain evidence="1 2">NEAU-GS14</strain>
    </source>
</reference>
<accession>A0A4U3M7T4</accession>
<dbReference type="AlphaFoldDB" id="A0A4U3M7T4"/>
<evidence type="ECO:0000313" key="2">
    <source>
        <dbReference type="Proteomes" id="UP000308705"/>
    </source>
</evidence>
<comment type="caution">
    <text evidence="1">The sequence shown here is derived from an EMBL/GenBank/DDBJ whole genome shotgun (WGS) entry which is preliminary data.</text>
</comment>
<evidence type="ECO:0000313" key="1">
    <source>
        <dbReference type="EMBL" id="TKK84600.1"/>
    </source>
</evidence>